<dbReference type="Proteomes" id="UP000838756">
    <property type="component" value="Unassembled WGS sequence"/>
</dbReference>
<protein>
    <submittedName>
        <fullName evidence="3">Jg19641 protein</fullName>
    </submittedName>
</protein>
<keyword evidence="2" id="KW-0732">Signal</keyword>
<reference evidence="3" key="1">
    <citation type="submission" date="2022-03" db="EMBL/GenBank/DDBJ databases">
        <authorList>
            <person name="Lindestad O."/>
        </authorList>
    </citation>
    <scope>NUCLEOTIDE SEQUENCE</scope>
</reference>
<feature type="signal peptide" evidence="2">
    <location>
        <begin position="1"/>
        <end position="24"/>
    </location>
</feature>
<dbReference type="EMBL" id="CAKXAJ010026111">
    <property type="protein sequence ID" value="CAH2256686.1"/>
    <property type="molecule type" value="Genomic_DNA"/>
</dbReference>
<sequence length="71" mass="7868">MLVALIKLFYIALVACACAAYAHGNIRPVPTNAMFTYPLEREAVDGGHYRHAGSPGVHYVQRSAPDRRRNL</sequence>
<evidence type="ECO:0000256" key="1">
    <source>
        <dbReference type="SAM" id="MobiDB-lite"/>
    </source>
</evidence>
<proteinExistence type="predicted"/>
<name>A0A8S4SBP8_9NEOP</name>
<evidence type="ECO:0000313" key="3">
    <source>
        <dbReference type="EMBL" id="CAH2256686.1"/>
    </source>
</evidence>
<feature type="chain" id="PRO_5035924354" evidence="2">
    <location>
        <begin position="25"/>
        <end position="71"/>
    </location>
</feature>
<dbReference type="AlphaFoldDB" id="A0A8S4SBP8"/>
<evidence type="ECO:0000256" key="2">
    <source>
        <dbReference type="SAM" id="SignalP"/>
    </source>
</evidence>
<accession>A0A8S4SBP8</accession>
<gene>
    <name evidence="3" type="primary">jg19641</name>
    <name evidence="3" type="ORF">PAEG_LOCUS22970</name>
</gene>
<feature type="region of interest" description="Disordered" evidence="1">
    <location>
        <begin position="48"/>
        <end position="71"/>
    </location>
</feature>
<evidence type="ECO:0000313" key="4">
    <source>
        <dbReference type="Proteomes" id="UP000838756"/>
    </source>
</evidence>
<organism evidence="3 4">
    <name type="scientific">Pararge aegeria aegeria</name>
    <dbReference type="NCBI Taxonomy" id="348720"/>
    <lineage>
        <taxon>Eukaryota</taxon>
        <taxon>Metazoa</taxon>
        <taxon>Ecdysozoa</taxon>
        <taxon>Arthropoda</taxon>
        <taxon>Hexapoda</taxon>
        <taxon>Insecta</taxon>
        <taxon>Pterygota</taxon>
        <taxon>Neoptera</taxon>
        <taxon>Endopterygota</taxon>
        <taxon>Lepidoptera</taxon>
        <taxon>Glossata</taxon>
        <taxon>Ditrysia</taxon>
        <taxon>Papilionoidea</taxon>
        <taxon>Nymphalidae</taxon>
        <taxon>Satyrinae</taxon>
        <taxon>Satyrini</taxon>
        <taxon>Parargina</taxon>
        <taxon>Pararge</taxon>
    </lineage>
</organism>
<keyword evidence="4" id="KW-1185">Reference proteome</keyword>
<dbReference type="PROSITE" id="PS51257">
    <property type="entry name" value="PROKAR_LIPOPROTEIN"/>
    <property type="match status" value="1"/>
</dbReference>
<comment type="caution">
    <text evidence="3">The sequence shown here is derived from an EMBL/GenBank/DDBJ whole genome shotgun (WGS) entry which is preliminary data.</text>
</comment>